<feature type="zinc finger region" evidence="7">
    <location>
        <begin position="3"/>
        <end position="34"/>
    </location>
</feature>
<evidence type="ECO:0000256" key="5">
    <source>
        <dbReference type="ARBA" id="ARBA00023125"/>
    </source>
</evidence>
<dbReference type="PANTHER" id="PTHR30455">
    <property type="entry name" value="TRANSCRIPTIONAL REPRESSOR NRDR"/>
    <property type="match status" value="1"/>
</dbReference>
<keyword evidence="5 7" id="KW-0238">DNA-binding</keyword>
<keyword evidence="7" id="KW-0863">Zinc-finger</keyword>
<evidence type="ECO:0000256" key="2">
    <source>
        <dbReference type="ARBA" id="ARBA00022741"/>
    </source>
</evidence>
<dbReference type="GO" id="GO:0008270">
    <property type="term" value="F:zinc ion binding"/>
    <property type="evidence" value="ECO:0007669"/>
    <property type="project" value="UniProtKB-UniRule"/>
</dbReference>
<evidence type="ECO:0000256" key="7">
    <source>
        <dbReference type="HAMAP-Rule" id="MF_00440"/>
    </source>
</evidence>
<dbReference type="PANTHER" id="PTHR30455:SF2">
    <property type="entry name" value="TRANSCRIPTIONAL REPRESSOR NRDR"/>
    <property type="match status" value="1"/>
</dbReference>
<dbReference type="Pfam" id="PF22811">
    <property type="entry name" value="Zn_ribbon_NrdR"/>
    <property type="match status" value="1"/>
</dbReference>
<evidence type="ECO:0000256" key="3">
    <source>
        <dbReference type="ARBA" id="ARBA00022840"/>
    </source>
</evidence>
<comment type="caution">
    <text evidence="9">The sequence shown here is derived from an EMBL/GenBank/DDBJ whole genome shotgun (WGS) entry which is preliminary data.</text>
</comment>
<sequence length="159" mass="18249">MRCPKCNYEDSRVIETRSVENGGVIRRRRECPGCGNRFTTYERLERNKVLLVVKKDGRREVFDKQKVLRGMVRACEKLPVSLETLENAASSIEEELFGMGVGEVPSSLIGDMVANSLKEIDHVAYVRFASVYREFTDLQNFIEEISKLLRKEEGGKDRQ</sequence>
<dbReference type="EMBL" id="ACJX03000001">
    <property type="protein sequence ID" value="KRT35692.1"/>
    <property type="molecule type" value="Genomic_DNA"/>
</dbReference>
<keyword evidence="1 7" id="KW-0678">Repressor</keyword>
<evidence type="ECO:0000259" key="8">
    <source>
        <dbReference type="PROSITE" id="PS51161"/>
    </source>
</evidence>
<evidence type="ECO:0000313" key="9">
    <source>
        <dbReference type="EMBL" id="KRT35692.1"/>
    </source>
</evidence>
<keyword evidence="4 7" id="KW-0805">Transcription regulation</keyword>
<evidence type="ECO:0000313" key="10">
    <source>
        <dbReference type="Proteomes" id="UP000005273"/>
    </source>
</evidence>
<evidence type="ECO:0000256" key="6">
    <source>
        <dbReference type="ARBA" id="ARBA00023163"/>
    </source>
</evidence>
<dbReference type="InterPro" id="IPR055173">
    <property type="entry name" value="NrdR-like_N"/>
</dbReference>
<dbReference type="NCBIfam" id="TIGR00244">
    <property type="entry name" value="transcriptional regulator NrdR"/>
    <property type="match status" value="1"/>
</dbReference>
<comment type="cofactor">
    <cofactor evidence="7">
        <name>Zn(2+)</name>
        <dbReference type="ChEBI" id="CHEBI:29105"/>
    </cofactor>
    <text evidence="7">Binds 1 zinc ion.</text>
</comment>
<dbReference type="GO" id="GO:0003677">
    <property type="term" value="F:DNA binding"/>
    <property type="evidence" value="ECO:0007669"/>
    <property type="project" value="UniProtKB-KW"/>
</dbReference>
<keyword evidence="6 7" id="KW-0804">Transcription</keyword>
<name>A0A0T5XBE8_9BACT</name>
<dbReference type="AlphaFoldDB" id="A0A0T5XBE8"/>
<dbReference type="GO" id="GO:0045892">
    <property type="term" value="P:negative regulation of DNA-templated transcription"/>
    <property type="evidence" value="ECO:0007669"/>
    <property type="project" value="UniProtKB-UniRule"/>
</dbReference>
<comment type="similarity">
    <text evidence="7">Belongs to the NrdR family.</text>
</comment>
<dbReference type="InterPro" id="IPR003796">
    <property type="entry name" value="RNR_NrdR-like"/>
</dbReference>
<keyword evidence="7" id="KW-0479">Metal-binding</keyword>
<dbReference type="OrthoDB" id="9807461at2"/>
<evidence type="ECO:0000256" key="1">
    <source>
        <dbReference type="ARBA" id="ARBA00022491"/>
    </source>
</evidence>
<dbReference type="RefSeq" id="WP_009201604.1">
    <property type="nucleotide sequence ID" value="NZ_ACJX03000001.1"/>
</dbReference>
<accession>A0A0T5XBE8</accession>
<evidence type="ECO:0000256" key="4">
    <source>
        <dbReference type="ARBA" id="ARBA00023015"/>
    </source>
</evidence>
<reference evidence="10" key="1">
    <citation type="submission" date="2012-09" db="EMBL/GenBank/DDBJ databases">
        <authorList>
            <person name="Weinstock G."/>
            <person name="Sodergren E."/>
            <person name="Clifton S."/>
            <person name="Fulton L."/>
            <person name="Fulton B."/>
            <person name="Courtney L."/>
            <person name="Fronick C."/>
            <person name="Harrison M."/>
            <person name="Strong C."/>
            <person name="Farmer C."/>
            <person name="Delehaunty K."/>
            <person name="Markovic C."/>
            <person name="Hall O."/>
            <person name="Minx P."/>
            <person name="Tomlinson C."/>
            <person name="Mitreva M."/>
            <person name="Nelson J."/>
            <person name="Hou S."/>
            <person name="Wollam A."/>
            <person name="Pepin K.H."/>
            <person name="Johnson M."/>
            <person name="Bhonagiri V."/>
            <person name="Nash W.E."/>
            <person name="Suruliraj S."/>
            <person name="Warren W."/>
            <person name="Chinwalla A."/>
            <person name="Mardis E.R."/>
            <person name="Wilson R.K."/>
        </authorList>
    </citation>
    <scope>NUCLEOTIDE SEQUENCE [LARGE SCALE GENOMIC DNA]</scope>
    <source>
        <strain evidence="10">OS1</strain>
    </source>
</reference>
<comment type="function">
    <text evidence="7">Negatively regulates transcription of bacterial ribonucleotide reductase nrd genes and operons by binding to NrdR-boxes.</text>
</comment>
<dbReference type="GO" id="GO:0005524">
    <property type="term" value="F:ATP binding"/>
    <property type="evidence" value="ECO:0007669"/>
    <property type="project" value="UniProtKB-UniRule"/>
</dbReference>
<dbReference type="Proteomes" id="UP000005273">
    <property type="component" value="Unassembled WGS sequence"/>
</dbReference>
<dbReference type="InterPro" id="IPR005144">
    <property type="entry name" value="ATP-cone_dom"/>
</dbReference>
<dbReference type="HAMAP" id="MF_00440">
    <property type="entry name" value="NrdR"/>
    <property type="match status" value="1"/>
</dbReference>
<dbReference type="eggNOG" id="COG1327">
    <property type="taxonomic scope" value="Bacteria"/>
</dbReference>
<gene>
    <name evidence="7" type="primary">nrdR</name>
    <name evidence="9" type="ORF">HMPREF1705_02937</name>
</gene>
<feature type="domain" description="ATP-cone" evidence="8">
    <location>
        <begin position="50"/>
        <end position="140"/>
    </location>
</feature>
<keyword evidence="10" id="KW-1185">Reference proteome</keyword>
<dbReference type="Pfam" id="PF03477">
    <property type="entry name" value="ATP-cone"/>
    <property type="match status" value="1"/>
</dbReference>
<keyword evidence="2 7" id="KW-0547">Nucleotide-binding</keyword>
<protein>
    <recommendedName>
        <fullName evidence="7">Transcriptional repressor NrdR</fullName>
    </recommendedName>
</protein>
<keyword evidence="7" id="KW-0862">Zinc</keyword>
<keyword evidence="3 7" id="KW-0067">ATP-binding</keyword>
<proteinExistence type="inferred from homology"/>
<dbReference type="PROSITE" id="PS51161">
    <property type="entry name" value="ATP_CONE"/>
    <property type="match status" value="1"/>
</dbReference>
<organism evidence="9 10">
    <name type="scientific">Acetomicrobium hydrogeniformans ATCC BAA-1850</name>
    <dbReference type="NCBI Taxonomy" id="592015"/>
    <lineage>
        <taxon>Bacteria</taxon>
        <taxon>Thermotogati</taxon>
        <taxon>Synergistota</taxon>
        <taxon>Synergistia</taxon>
        <taxon>Synergistales</taxon>
        <taxon>Acetomicrobiaceae</taxon>
        <taxon>Acetomicrobium</taxon>
    </lineage>
</organism>
<dbReference type="STRING" id="592015.HMPREF1705_02937"/>